<dbReference type="EMBL" id="MTKT01005898">
    <property type="protein sequence ID" value="OWM63704.1"/>
    <property type="molecule type" value="Genomic_DNA"/>
</dbReference>
<comment type="caution">
    <text evidence="1">The sequence shown here is derived from an EMBL/GenBank/DDBJ whole genome shotgun (WGS) entry which is preliminary data.</text>
</comment>
<evidence type="ECO:0000313" key="1">
    <source>
        <dbReference type="EMBL" id="OWM63704.1"/>
    </source>
</evidence>
<evidence type="ECO:0000313" key="2">
    <source>
        <dbReference type="Proteomes" id="UP000197138"/>
    </source>
</evidence>
<protein>
    <submittedName>
        <fullName evidence="1">Uncharacterized protein</fullName>
    </submittedName>
</protein>
<dbReference type="Proteomes" id="UP000197138">
    <property type="component" value="Unassembled WGS sequence"/>
</dbReference>
<dbReference type="AlphaFoldDB" id="A0A218VT13"/>
<proteinExistence type="predicted"/>
<reference evidence="2" key="1">
    <citation type="journal article" date="2017" name="Plant J.">
        <title>The pomegranate (Punica granatum L.) genome and the genomics of punicalagin biosynthesis.</title>
        <authorList>
            <person name="Qin G."/>
            <person name="Xu C."/>
            <person name="Ming R."/>
            <person name="Tang H."/>
            <person name="Guyot R."/>
            <person name="Kramer E.M."/>
            <person name="Hu Y."/>
            <person name="Yi X."/>
            <person name="Qi Y."/>
            <person name="Xu X."/>
            <person name="Gao Z."/>
            <person name="Pan H."/>
            <person name="Jian J."/>
            <person name="Tian Y."/>
            <person name="Yue Z."/>
            <person name="Xu Y."/>
        </authorList>
    </citation>
    <scope>NUCLEOTIDE SEQUENCE [LARGE SCALE GENOMIC DNA]</scope>
    <source>
        <strain evidence="2">cv. Dabenzi</strain>
    </source>
</reference>
<name>A0A218VT13_PUNGR</name>
<accession>A0A218VT13</accession>
<gene>
    <name evidence="1" type="ORF">CDL15_Pgr008247</name>
</gene>
<organism evidence="1 2">
    <name type="scientific">Punica granatum</name>
    <name type="common">Pomegranate</name>
    <dbReference type="NCBI Taxonomy" id="22663"/>
    <lineage>
        <taxon>Eukaryota</taxon>
        <taxon>Viridiplantae</taxon>
        <taxon>Streptophyta</taxon>
        <taxon>Embryophyta</taxon>
        <taxon>Tracheophyta</taxon>
        <taxon>Spermatophyta</taxon>
        <taxon>Magnoliopsida</taxon>
        <taxon>eudicotyledons</taxon>
        <taxon>Gunneridae</taxon>
        <taxon>Pentapetalae</taxon>
        <taxon>rosids</taxon>
        <taxon>malvids</taxon>
        <taxon>Myrtales</taxon>
        <taxon>Lythraceae</taxon>
        <taxon>Punica</taxon>
    </lineage>
</organism>
<sequence>MGLVPRGVAPIAADSGSSSLILSLRVRLEEKTGKRRTKAAVERRAKQVHQKTLSYIAVPGAPTESLE</sequence>